<evidence type="ECO:0000313" key="6">
    <source>
        <dbReference type="Proteomes" id="UP000321685"/>
    </source>
</evidence>
<dbReference type="Proteomes" id="UP000321685">
    <property type="component" value="Unassembled WGS sequence"/>
</dbReference>
<keyword evidence="2 3" id="KW-0808">Transferase</keyword>
<dbReference type="AlphaFoldDB" id="A0A511DLS5"/>
<proteinExistence type="inferred from homology"/>
<protein>
    <submittedName>
        <fullName evidence="5">3-oxoacyl-[acyl-carrier-protein] synthase 2</fullName>
    </submittedName>
</protein>
<organism evidence="5 6">
    <name type="scientific">Pseudonocardia sulfidoxydans NBRC 16205</name>
    <dbReference type="NCBI Taxonomy" id="1223511"/>
    <lineage>
        <taxon>Bacteria</taxon>
        <taxon>Bacillati</taxon>
        <taxon>Actinomycetota</taxon>
        <taxon>Actinomycetes</taxon>
        <taxon>Pseudonocardiales</taxon>
        <taxon>Pseudonocardiaceae</taxon>
        <taxon>Pseudonocardia</taxon>
    </lineage>
</organism>
<dbReference type="InterPro" id="IPR014030">
    <property type="entry name" value="Ketoacyl_synth_N"/>
</dbReference>
<evidence type="ECO:0000313" key="5">
    <source>
        <dbReference type="EMBL" id="GEL25337.1"/>
    </source>
</evidence>
<dbReference type="SMART" id="SM00825">
    <property type="entry name" value="PKS_KS"/>
    <property type="match status" value="1"/>
</dbReference>
<evidence type="ECO:0000256" key="2">
    <source>
        <dbReference type="ARBA" id="ARBA00022679"/>
    </source>
</evidence>
<dbReference type="InterPro" id="IPR014031">
    <property type="entry name" value="Ketoacyl_synth_C"/>
</dbReference>
<evidence type="ECO:0000256" key="1">
    <source>
        <dbReference type="ARBA" id="ARBA00008467"/>
    </source>
</evidence>
<dbReference type="Pfam" id="PF02801">
    <property type="entry name" value="Ketoacyl-synt_C"/>
    <property type="match status" value="1"/>
</dbReference>
<dbReference type="PROSITE" id="PS00606">
    <property type="entry name" value="KS3_1"/>
    <property type="match status" value="1"/>
</dbReference>
<dbReference type="GO" id="GO:0006633">
    <property type="term" value="P:fatty acid biosynthetic process"/>
    <property type="evidence" value="ECO:0007669"/>
    <property type="project" value="InterPro"/>
</dbReference>
<dbReference type="Gene3D" id="3.40.47.10">
    <property type="match status" value="2"/>
</dbReference>
<sequence length="406" mass="41970">MERVAITGVGIVSPLGQSAGEFTSGLQDGRVRIVEAPWADPAAGRHAWVSTIEGFDPHAWMDDRVVDGTDVFAQYAIAAAAQAVADHDEELDAERTGVVLGTTMSGVQSLSEAQRALDLEGPQAIHRKLNIKAWPNMAAGQLALRWKLHGPLLTVSSACASANDAIGTAAQMIESGRADVMIAGGTEHGLTEILYWAQTSYGMSQGAPDPAMAMLPFDVRRTGIVEGEGAAVLVLERYERAVARGAHIHGVVRGYASLSDGFHPSSPDPSARWEAEAIRRAHADAGLAASDVGAIVAHATSTPKGDTVEIKAVNEVFGDRGDSLLVTSIKGSVGHTGAASAAMGVIAGLQAMDAGALPPVGGTSEVEDGAQFRIVTGEPAKADIGVVQVNAFGFGGQNSSLVISRD</sequence>
<dbReference type="EMBL" id="BJVJ01000051">
    <property type="protein sequence ID" value="GEL25337.1"/>
    <property type="molecule type" value="Genomic_DNA"/>
</dbReference>
<dbReference type="SUPFAM" id="SSF53901">
    <property type="entry name" value="Thiolase-like"/>
    <property type="match status" value="2"/>
</dbReference>
<evidence type="ECO:0000259" key="4">
    <source>
        <dbReference type="PROSITE" id="PS52004"/>
    </source>
</evidence>
<accession>A0A511DLS5</accession>
<dbReference type="GO" id="GO:0004315">
    <property type="term" value="F:3-oxoacyl-[acyl-carrier-protein] synthase activity"/>
    <property type="evidence" value="ECO:0007669"/>
    <property type="project" value="InterPro"/>
</dbReference>
<dbReference type="PANTHER" id="PTHR11712">
    <property type="entry name" value="POLYKETIDE SYNTHASE-RELATED"/>
    <property type="match status" value="1"/>
</dbReference>
<evidence type="ECO:0000256" key="3">
    <source>
        <dbReference type="RuleBase" id="RU003694"/>
    </source>
</evidence>
<dbReference type="PANTHER" id="PTHR11712:SF336">
    <property type="entry name" value="3-OXOACYL-[ACYL-CARRIER-PROTEIN] SYNTHASE, MITOCHONDRIAL"/>
    <property type="match status" value="1"/>
</dbReference>
<dbReference type="InterPro" id="IPR016039">
    <property type="entry name" value="Thiolase-like"/>
</dbReference>
<gene>
    <name evidence="5" type="primary">fabF</name>
    <name evidence="5" type="ORF">PSU4_42910</name>
</gene>
<dbReference type="RefSeq" id="WP_147111346.1">
    <property type="nucleotide sequence ID" value="NZ_BJVJ01000051.1"/>
</dbReference>
<name>A0A511DLS5_9PSEU</name>
<dbReference type="InterPro" id="IPR000794">
    <property type="entry name" value="Beta-ketoacyl_synthase"/>
</dbReference>
<comment type="similarity">
    <text evidence="1 3">Belongs to the thiolase-like superfamily. Beta-ketoacyl-ACP synthases family.</text>
</comment>
<dbReference type="Pfam" id="PF00109">
    <property type="entry name" value="ketoacyl-synt"/>
    <property type="match status" value="1"/>
</dbReference>
<dbReference type="OrthoDB" id="4490964at2"/>
<dbReference type="InterPro" id="IPR020841">
    <property type="entry name" value="PKS_Beta-ketoAc_synthase_dom"/>
</dbReference>
<dbReference type="PROSITE" id="PS00098">
    <property type="entry name" value="THIOLASE_1"/>
    <property type="match status" value="1"/>
</dbReference>
<dbReference type="PROSITE" id="PS52004">
    <property type="entry name" value="KS3_2"/>
    <property type="match status" value="1"/>
</dbReference>
<dbReference type="GO" id="GO:0005829">
    <property type="term" value="C:cytosol"/>
    <property type="evidence" value="ECO:0007669"/>
    <property type="project" value="TreeGrafter"/>
</dbReference>
<dbReference type="CDD" id="cd00834">
    <property type="entry name" value="KAS_I_II"/>
    <property type="match status" value="1"/>
</dbReference>
<dbReference type="InterPro" id="IPR020615">
    <property type="entry name" value="Thiolase_acyl_enz_int_AS"/>
</dbReference>
<comment type="caution">
    <text evidence="5">The sequence shown here is derived from an EMBL/GenBank/DDBJ whole genome shotgun (WGS) entry which is preliminary data.</text>
</comment>
<reference evidence="5 6" key="1">
    <citation type="submission" date="2019-07" db="EMBL/GenBank/DDBJ databases">
        <title>Whole genome shotgun sequence of Pseudonocardia sulfidoxydans NBRC 16205.</title>
        <authorList>
            <person name="Hosoyama A."/>
            <person name="Uohara A."/>
            <person name="Ohji S."/>
            <person name="Ichikawa N."/>
        </authorList>
    </citation>
    <scope>NUCLEOTIDE SEQUENCE [LARGE SCALE GENOMIC DNA]</scope>
    <source>
        <strain evidence="5 6">NBRC 16205</strain>
    </source>
</reference>
<keyword evidence="6" id="KW-1185">Reference proteome</keyword>
<dbReference type="InterPro" id="IPR018201">
    <property type="entry name" value="Ketoacyl_synth_AS"/>
</dbReference>
<feature type="domain" description="Ketosynthase family 3 (KS3)" evidence="4">
    <location>
        <begin position="1"/>
        <end position="405"/>
    </location>
</feature>